<keyword evidence="2" id="KW-1185">Reference proteome</keyword>
<dbReference type="RefSeq" id="WP_386409638.1">
    <property type="nucleotide sequence ID" value="NZ_JBHTJH010000017.1"/>
</dbReference>
<dbReference type="PROSITE" id="PS51257">
    <property type="entry name" value="PROKAR_LIPOPROTEIN"/>
    <property type="match status" value="1"/>
</dbReference>
<dbReference type="Proteomes" id="UP001596978">
    <property type="component" value="Unassembled WGS sequence"/>
</dbReference>
<accession>A0ABW3D3E9</accession>
<evidence type="ECO:0000313" key="1">
    <source>
        <dbReference type="EMBL" id="MFD0863521.1"/>
    </source>
</evidence>
<protein>
    <submittedName>
        <fullName evidence="1">Uncharacterized protein</fullName>
    </submittedName>
</protein>
<name>A0ABW3D3E9_9FLAO</name>
<proteinExistence type="predicted"/>
<sequence length="286" mass="32843">MKNLFVLFIALLAGCQDLGQLSFVCDLPKSLKENSGIEMVKEDGLIWFVEDSGNKDHIYGVNFEGTIERDINIKNAKNEDWEDLTKDTLGNLYIGDFGNNENDRKDLVIYKIPNPENTDKDDLEAEKIKFSFPEQKEFPPEKDELLYDVEAFFYFEGWLYLFTRNRMSKKHFDGRSLIYKIPAIKGDHKAMLVKEFFSCEEAASCQITSATISPDLSKVVLLGYDRLWVLTNYLGDKFTESSIETIKLGHYSQKEAVCFKNDSTLLISDEADPHGGRNLYSFQLKN</sequence>
<gene>
    <name evidence="1" type="ORF">ACFQ1M_14995</name>
</gene>
<dbReference type="EMBL" id="JBHTJH010000017">
    <property type="protein sequence ID" value="MFD0863521.1"/>
    <property type="molecule type" value="Genomic_DNA"/>
</dbReference>
<organism evidence="1 2">
    <name type="scientific">Sungkyunkwania multivorans</name>
    <dbReference type="NCBI Taxonomy" id="1173618"/>
    <lineage>
        <taxon>Bacteria</taxon>
        <taxon>Pseudomonadati</taxon>
        <taxon>Bacteroidota</taxon>
        <taxon>Flavobacteriia</taxon>
        <taxon>Flavobacteriales</taxon>
        <taxon>Flavobacteriaceae</taxon>
        <taxon>Sungkyunkwania</taxon>
    </lineage>
</organism>
<evidence type="ECO:0000313" key="2">
    <source>
        <dbReference type="Proteomes" id="UP001596978"/>
    </source>
</evidence>
<comment type="caution">
    <text evidence="1">The sequence shown here is derived from an EMBL/GenBank/DDBJ whole genome shotgun (WGS) entry which is preliminary data.</text>
</comment>
<reference evidence="2" key="1">
    <citation type="journal article" date="2019" name="Int. J. Syst. Evol. Microbiol.">
        <title>The Global Catalogue of Microorganisms (GCM) 10K type strain sequencing project: providing services to taxonomists for standard genome sequencing and annotation.</title>
        <authorList>
            <consortium name="The Broad Institute Genomics Platform"/>
            <consortium name="The Broad Institute Genome Sequencing Center for Infectious Disease"/>
            <person name="Wu L."/>
            <person name="Ma J."/>
        </authorList>
    </citation>
    <scope>NUCLEOTIDE SEQUENCE [LARGE SCALE GENOMIC DNA]</scope>
    <source>
        <strain evidence="2">CCUG 62952</strain>
    </source>
</reference>